<keyword evidence="1" id="KW-0472">Membrane</keyword>
<proteinExistence type="predicted"/>
<dbReference type="EMBL" id="JAGPNK010000004">
    <property type="protein sequence ID" value="KAH7322805.1"/>
    <property type="molecule type" value="Genomic_DNA"/>
</dbReference>
<protein>
    <submittedName>
        <fullName evidence="2">Uncharacterized protein</fullName>
    </submittedName>
</protein>
<gene>
    <name evidence="2" type="ORF">B0I35DRAFT_188452</name>
</gene>
<feature type="transmembrane region" description="Helical" evidence="1">
    <location>
        <begin position="575"/>
        <end position="599"/>
    </location>
</feature>
<dbReference type="AlphaFoldDB" id="A0A8K0WUR2"/>
<keyword evidence="1" id="KW-0812">Transmembrane</keyword>
<feature type="transmembrane region" description="Helical" evidence="1">
    <location>
        <begin position="33"/>
        <end position="56"/>
    </location>
</feature>
<accession>A0A8K0WUR2</accession>
<sequence>MMVSQEPSTQAEDAQDQGQLQDHHGRFRYRKRYMVALLVYLALLITPWALTCVLMFRPINMPSYLNLAGDYDDADFDNVELWYRGIDIANRIAATAAVPVVSSLLAHGVVVYTQRRDPHQTLSLRQMMPLADRGWMDFSALLDATSHIGPSSSTPFLWGAAALILLAAVQPLVQSALVHPETIRVISHQDYVRYYYDTESNRNAIVGVDPHPNYIAAYPQESVIQSAMQKMIAVRMSDFQPNMWVTNGRTREHWRREHTLDPGSESEPYVPYFASALPGGTSTGVFRYHAAGISTRVTCQLEENFPRTCPGGRPFEIDYRGEERSGEAFRARICGEGRVDTSPWSRSRNKESIAEQLWIEFRGQDMRRHTNYTMRCNADSTRGWFELGNVWNDYNYGDMLDEWPDEEEIIRNYHDRGSSEYEFGYPRREEPDVTAEVAFKPSNPPTPGPLITAVLAMFGNSSFLHSAQAATSDETRISTLEALCAQKSTPFYNFVWRWSTAHCPSDGRIHPNELNDLVANFFLGMGDPFTTSKALEAASYLANEALLREATTLGSPREINSAPGRTVIKPRQSSTAIVVISVLVGVEAMGLLLLGIFIYSKPTWTATLDTRSMLSLGLTFDQETYDISKASGLVGVMEGKSDDGQMTQGWALPLSSHPSFTPIRVGLGRVGAITRGDGGKYWRTGSVKNDEQTNE</sequence>
<name>A0A8K0WUR2_9HYPO</name>
<dbReference type="OrthoDB" id="5381672at2759"/>
<reference evidence="2" key="1">
    <citation type="journal article" date="2021" name="Nat. Commun.">
        <title>Genetic determinants of endophytism in the Arabidopsis root mycobiome.</title>
        <authorList>
            <person name="Mesny F."/>
            <person name="Miyauchi S."/>
            <person name="Thiergart T."/>
            <person name="Pickel B."/>
            <person name="Atanasova L."/>
            <person name="Karlsson M."/>
            <person name="Huettel B."/>
            <person name="Barry K.W."/>
            <person name="Haridas S."/>
            <person name="Chen C."/>
            <person name="Bauer D."/>
            <person name="Andreopoulos W."/>
            <person name="Pangilinan J."/>
            <person name="LaButti K."/>
            <person name="Riley R."/>
            <person name="Lipzen A."/>
            <person name="Clum A."/>
            <person name="Drula E."/>
            <person name="Henrissat B."/>
            <person name="Kohler A."/>
            <person name="Grigoriev I.V."/>
            <person name="Martin F.M."/>
            <person name="Hacquard S."/>
        </authorList>
    </citation>
    <scope>NUCLEOTIDE SEQUENCE</scope>
    <source>
        <strain evidence="2">MPI-CAGE-CH-0235</strain>
    </source>
</reference>
<evidence type="ECO:0000313" key="3">
    <source>
        <dbReference type="Proteomes" id="UP000813444"/>
    </source>
</evidence>
<keyword evidence="3" id="KW-1185">Reference proteome</keyword>
<dbReference type="Proteomes" id="UP000813444">
    <property type="component" value="Unassembled WGS sequence"/>
</dbReference>
<keyword evidence="1" id="KW-1133">Transmembrane helix</keyword>
<evidence type="ECO:0000313" key="2">
    <source>
        <dbReference type="EMBL" id="KAH7322805.1"/>
    </source>
</evidence>
<evidence type="ECO:0000256" key="1">
    <source>
        <dbReference type="SAM" id="Phobius"/>
    </source>
</evidence>
<organism evidence="2 3">
    <name type="scientific">Stachybotrys elegans</name>
    <dbReference type="NCBI Taxonomy" id="80388"/>
    <lineage>
        <taxon>Eukaryota</taxon>
        <taxon>Fungi</taxon>
        <taxon>Dikarya</taxon>
        <taxon>Ascomycota</taxon>
        <taxon>Pezizomycotina</taxon>
        <taxon>Sordariomycetes</taxon>
        <taxon>Hypocreomycetidae</taxon>
        <taxon>Hypocreales</taxon>
        <taxon>Stachybotryaceae</taxon>
        <taxon>Stachybotrys</taxon>
    </lineage>
</organism>
<comment type="caution">
    <text evidence="2">The sequence shown here is derived from an EMBL/GenBank/DDBJ whole genome shotgun (WGS) entry which is preliminary data.</text>
</comment>